<reference evidence="2" key="1">
    <citation type="submission" date="2016-11" db="UniProtKB">
        <authorList>
            <consortium name="WormBaseParasite"/>
        </authorList>
    </citation>
    <scope>IDENTIFICATION</scope>
</reference>
<keyword evidence="1" id="KW-1185">Reference proteome</keyword>
<dbReference type="WBParaSite" id="MhA1_Contig3077.frz3.gene1">
    <property type="protein sequence ID" value="MhA1_Contig3077.frz3.gene1"/>
    <property type="gene ID" value="MhA1_Contig3077.frz3.gene1"/>
</dbReference>
<sequence>IVLNSKAKKEAIEKAKSHLWFYIECVDGFFIQTKNKNVNKIVDMKEFKGLFYLNEGANPLAISENYKNLLRSFMLTKPLYIATSIYKALKENDIHSLLEIVSTQKLEDLKLALKLINVLYPKFNLIKLDFKTSKVDFKKFAKNQKEFDKEKLEQFLNWCLDPNCMEKPLIEKVTALSS</sequence>
<protein>
    <submittedName>
        <fullName evidence="2">Nucleotidyltransferase</fullName>
    </submittedName>
</protein>
<dbReference type="Proteomes" id="UP000095281">
    <property type="component" value="Unplaced"/>
</dbReference>
<accession>A0A1I8BKR3</accession>
<dbReference type="AlphaFoldDB" id="A0A1I8BKR3"/>
<evidence type="ECO:0000313" key="1">
    <source>
        <dbReference type="Proteomes" id="UP000095281"/>
    </source>
</evidence>
<proteinExistence type="predicted"/>
<organism evidence="1 2">
    <name type="scientific">Meloidogyne hapla</name>
    <name type="common">Root-knot nematode worm</name>
    <dbReference type="NCBI Taxonomy" id="6305"/>
    <lineage>
        <taxon>Eukaryota</taxon>
        <taxon>Metazoa</taxon>
        <taxon>Ecdysozoa</taxon>
        <taxon>Nematoda</taxon>
        <taxon>Chromadorea</taxon>
        <taxon>Rhabditida</taxon>
        <taxon>Tylenchina</taxon>
        <taxon>Tylenchomorpha</taxon>
        <taxon>Tylenchoidea</taxon>
        <taxon>Meloidogynidae</taxon>
        <taxon>Meloidogyninae</taxon>
        <taxon>Meloidogyne</taxon>
    </lineage>
</organism>
<name>A0A1I8BKR3_MELHA</name>
<evidence type="ECO:0000313" key="2">
    <source>
        <dbReference type="WBParaSite" id="MhA1_Contig3077.frz3.gene1"/>
    </source>
</evidence>